<dbReference type="InterPro" id="IPR006016">
    <property type="entry name" value="UspA"/>
</dbReference>
<dbReference type="CDD" id="cd00293">
    <property type="entry name" value="USP-like"/>
    <property type="match status" value="1"/>
</dbReference>
<protein>
    <submittedName>
        <fullName evidence="2">Universal stress protein</fullName>
    </submittedName>
</protein>
<dbReference type="Proteomes" id="UP000298649">
    <property type="component" value="Chromosome linear"/>
</dbReference>
<reference evidence="2 3" key="1">
    <citation type="submission" date="2019-04" db="EMBL/GenBank/DDBJ databases">
        <title>Complete genome sequence of Agrobacterium tumefaciens CFBP7129.</title>
        <authorList>
            <person name="Haryono M."/>
            <person name="Lin Y.-C."/>
            <person name="Lai E.-M."/>
            <person name="Kuo C.-H."/>
        </authorList>
    </citation>
    <scope>NUCLEOTIDE SEQUENCE [LARGE SCALE GENOMIC DNA]</scope>
    <source>
        <strain evidence="2 3">CFBP7129</strain>
    </source>
</reference>
<dbReference type="Pfam" id="PF00582">
    <property type="entry name" value="Usp"/>
    <property type="match status" value="1"/>
</dbReference>
<dbReference type="EMBL" id="CP039923">
    <property type="protein sequence ID" value="QCL97420.1"/>
    <property type="molecule type" value="Genomic_DNA"/>
</dbReference>
<sequence length="278" mass="30728">MVGEECVMFSTLLYITKGKSTELEGDTALRLAREMGSHLSVLLTSVASPPPVGAHMESVSTAWLGERQADQDRLARRSLALDTHFKGRISSYDIEEAYTEIFNMDNVVGYRARFADAMALGPDILGDPSLLDAVLDGSLFHARVPVLIDPLRNFSWDQNSVLIAWSDTPETAAAVRASIPVLKRARSVQILVVDPDGDRELAAELRSYLAHHHITPSIDSLMTQGRTVAETIEVYAERIQSGLIVMGAYGHSRLRERIFGGVTRSLIEQIRRPLFLAR</sequence>
<dbReference type="Gene3D" id="3.40.50.12370">
    <property type="match status" value="1"/>
</dbReference>
<organism evidence="2 3">
    <name type="scientific">Agrobacterium tumefaciens</name>
    <dbReference type="NCBI Taxonomy" id="358"/>
    <lineage>
        <taxon>Bacteria</taxon>
        <taxon>Pseudomonadati</taxon>
        <taxon>Pseudomonadota</taxon>
        <taxon>Alphaproteobacteria</taxon>
        <taxon>Hyphomicrobiales</taxon>
        <taxon>Rhizobiaceae</taxon>
        <taxon>Rhizobium/Agrobacterium group</taxon>
        <taxon>Agrobacterium</taxon>
        <taxon>Agrobacterium tumefaciens complex</taxon>
    </lineage>
</organism>
<gene>
    <name evidence="2" type="ORF">CFBP7129_25310</name>
</gene>
<proteinExistence type="predicted"/>
<evidence type="ECO:0000259" key="1">
    <source>
        <dbReference type="Pfam" id="PF00582"/>
    </source>
</evidence>
<evidence type="ECO:0000313" key="3">
    <source>
        <dbReference type="Proteomes" id="UP000298649"/>
    </source>
</evidence>
<feature type="domain" description="UspA" evidence="1">
    <location>
        <begin position="209"/>
        <end position="276"/>
    </location>
</feature>
<evidence type="ECO:0000313" key="2">
    <source>
        <dbReference type="EMBL" id="QCL97420.1"/>
    </source>
</evidence>
<dbReference type="SUPFAM" id="SSF52402">
    <property type="entry name" value="Adenine nucleotide alpha hydrolases-like"/>
    <property type="match status" value="1"/>
</dbReference>
<accession>A0A4D7Z5G6</accession>
<name>A0A4D7Z5G6_AGRTU</name>
<dbReference type="AlphaFoldDB" id="A0A4D7Z5G6"/>